<dbReference type="PROSITE" id="PS50011">
    <property type="entry name" value="PROTEIN_KINASE_DOM"/>
    <property type="match status" value="1"/>
</dbReference>
<dbReference type="Proteomes" id="UP000774804">
    <property type="component" value="Unassembled WGS sequence"/>
</dbReference>
<accession>A0A8T1DAU0</accession>
<dbReference type="SUPFAM" id="SSF56112">
    <property type="entry name" value="Protein kinase-like (PK-like)"/>
    <property type="match status" value="1"/>
</dbReference>
<feature type="transmembrane region" description="Helical" evidence="1">
    <location>
        <begin position="274"/>
        <end position="297"/>
    </location>
</feature>
<evidence type="ECO:0000313" key="3">
    <source>
        <dbReference type="EMBL" id="KAG2937876.1"/>
    </source>
</evidence>
<name>A0A8T1DAU0_9STRA</name>
<keyword evidence="1" id="KW-0472">Membrane</keyword>
<dbReference type="Gene3D" id="1.10.510.10">
    <property type="entry name" value="Transferase(Phosphotransferase) domain 1"/>
    <property type="match status" value="1"/>
</dbReference>
<dbReference type="SMART" id="SM00220">
    <property type="entry name" value="S_TKc"/>
    <property type="match status" value="1"/>
</dbReference>
<proteinExistence type="predicted"/>
<dbReference type="PANTHER" id="PTHR44329:SF214">
    <property type="entry name" value="PROTEIN KINASE DOMAIN-CONTAINING PROTEIN"/>
    <property type="match status" value="1"/>
</dbReference>
<protein>
    <recommendedName>
        <fullName evidence="2">Protein kinase domain-containing protein</fullName>
    </recommendedName>
</protein>
<dbReference type="InterPro" id="IPR001245">
    <property type="entry name" value="Ser-Thr/Tyr_kinase_cat_dom"/>
</dbReference>
<keyword evidence="1" id="KW-0812">Transmembrane</keyword>
<reference evidence="3" key="1">
    <citation type="submission" date="2018-10" db="EMBL/GenBank/DDBJ databases">
        <title>Effector identification in a new, highly contiguous assembly of the strawberry crown rot pathogen Phytophthora cactorum.</title>
        <authorList>
            <person name="Armitage A.D."/>
            <person name="Nellist C.F."/>
            <person name="Bates H."/>
            <person name="Vickerstaff R.J."/>
            <person name="Harrison R.J."/>
        </authorList>
    </citation>
    <scope>NUCLEOTIDE SEQUENCE</scope>
    <source>
        <strain evidence="3">4032</strain>
    </source>
</reference>
<sequence>MQTKNRRHLAGSGRYQDAELPSDAGSFAFDGTNSDLARQLYFRAKAGASASQLNNLKAPSAVQDRLDELVLDWDKLPGIAQRALLWDSGFGLTASDAPVKIWTLNKHSIADLAVPLDQFLVVGCEEKACVQPDNTTSYSNEWCGGAQMLQAARCAVEDFVDSSDIHAAMWVTGGNPLVVPTPHILKHEWKDQRDKNSYIVFAIHTLDLDDEPAWNTCPDPAQNDGYGSLVLPCFTTANITSATKTKMKEVEGSPWVSRWLVEDYATAEENEFNMVLLVPVIGGIIVTAVLLGFLFLVQRRQKRHANTTLSDEAQACSDELNRVCRGIERRKEGSHFSHEPANNSTFGDFEWTNSTLRTTIGSEFLLDKRIPFDSIIFERIVSKGASGEVWLADFQSQQVAIKRLLQSKTHLAEEVEEFAQEIQLSASLVHPNIVGFIGVAWNSLTNLVMIMEFLPLGDLQAYLRKNFDLLVWTKDKIHIAIGVALALEYLHSQSPPIIHRDLKSKNILISKRLEPKLSDFGVSRSRQENSMTAGVGTPYWSAPEILEGKRYTEQADMYSLGVVLSELDTGKLPYHDALTPEGKSQKPFTILAEVIAGVLRPTFSNECPQQIRQIGVACCQHDPDRRPTAAQVVEMLKQPSN</sequence>
<keyword evidence="1" id="KW-1133">Transmembrane helix</keyword>
<dbReference type="PRINTS" id="PR00109">
    <property type="entry name" value="TYRKINASE"/>
</dbReference>
<dbReference type="VEuPathDB" id="FungiDB:PC110_g12756"/>
<dbReference type="PANTHER" id="PTHR44329">
    <property type="entry name" value="SERINE/THREONINE-PROTEIN KINASE TNNI3K-RELATED"/>
    <property type="match status" value="1"/>
</dbReference>
<gene>
    <name evidence="3" type="ORF">PC115_g3991</name>
</gene>
<dbReference type="Pfam" id="PF00069">
    <property type="entry name" value="Pkinase"/>
    <property type="match status" value="1"/>
</dbReference>
<dbReference type="GO" id="GO:0004674">
    <property type="term" value="F:protein serine/threonine kinase activity"/>
    <property type="evidence" value="ECO:0007669"/>
    <property type="project" value="TreeGrafter"/>
</dbReference>
<evidence type="ECO:0000259" key="2">
    <source>
        <dbReference type="PROSITE" id="PS50011"/>
    </source>
</evidence>
<dbReference type="InterPro" id="IPR051681">
    <property type="entry name" value="Ser/Thr_Kinases-Pseudokinases"/>
</dbReference>
<organism evidence="3 4">
    <name type="scientific">Phytophthora cactorum</name>
    <dbReference type="NCBI Taxonomy" id="29920"/>
    <lineage>
        <taxon>Eukaryota</taxon>
        <taxon>Sar</taxon>
        <taxon>Stramenopiles</taxon>
        <taxon>Oomycota</taxon>
        <taxon>Peronosporomycetes</taxon>
        <taxon>Peronosporales</taxon>
        <taxon>Peronosporaceae</taxon>
        <taxon>Phytophthora</taxon>
    </lineage>
</organism>
<dbReference type="CDD" id="cd13999">
    <property type="entry name" value="STKc_MAP3K-like"/>
    <property type="match status" value="1"/>
</dbReference>
<evidence type="ECO:0000256" key="1">
    <source>
        <dbReference type="SAM" id="Phobius"/>
    </source>
</evidence>
<dbReference type="InterPro" id="IPR008271">
    <property type="entry name" value="Ser/Thr_kinase_AS"/>
</dbReference>
<dbReference type="InterPro" id="IPR011009">
    <property type="entry name" value="Kinase-like_dom_sf"/>
</dbReference>
<dbReference type="InterPro" id="IPR000719">
    <property type="entry name" value="Prot_kinase_dom"/>
</dbReference>
<dbReference type="PROSITE" id="PS00108">
    <property type="entry name" value="PROTEIN_KINASE_ST"/>
    <property type="match status" value="1"/>
</dbReference>
<dbReference type="AlphaFoldDB" id="A0A8T1DAU0"/>
<dbReference type="EMBL" id="RCMI01000071">
    <property type="protein sequence ID" value="KAG2937876.1"/>
    <property type="molecule type" value="Genomic_DNA"/>
</dbReference>
<comment type="caution">
    <text evidence="3">The sequence shown here is derived from an EMBL/GenBank/DDBJ whole genome shotgun (WGS) entry which is preliminary data.</text>
</comment>
<dbReference type="GO" id="GO:0005524">
    <property type="term" value="F:ATP binding"/>
    <property type="evidence" value="ECO:0007669"/>
    <property type="project" value="InterPro"/>
</dbReference>
<feature type="domain" description="Protein kinase" evidence="2">
    <location>
        <begin position="375"/>
        <end position="641"/>
    </location>
</feature>
<dbReference type="Gene3D" id="3.30.200.20">
    <property type="entry name" value="Phosphorylase Kinase, domain 1"/>
    <property type="match status" value="1"/>
</dbReference>
<evidence type="ECO:0000313" key="4">
    <source>
        <dbReference type="Proteomes" id="UP000774804"/>
    </source>
</evidence>